<dbReference type="InterPro" id="IPR036278">
    <property type="entry name" value="Sialidase_sf"/>
</dbReference>
<feature type="signal peptide" evidence="1">
    <location>
        <begin position="1"/>
        <end position="19"/>
    </location>
</feature>
<keyword evidence="1" id="KW-0732">Signal</keyword>
<dbReference type="AlphaFoldDB" id="A0A3E0E884"/>
<proteinExistence type="predicted"/>
<dbReference type="Gene3D" id="2.120.10.10">
    <property type="match status" value="1"/>
</dbReference>
<feature type="chain" id="PRO_5017591333" description="BNR repeat protein" evidence="1">
    <location>
        <begin position="20"/>
        <end position="349"/>
    </location>
</feature>
<evidence type="ECO:0000256" key="1">
    <source>
        <dbReference type="SAM" id="SignalP"/>
    </source>
</evidence>
<dbReference type="RefSeq" id="WP_240510860.1">
    <property type="nucleotide sequence ID" value="NZ_MSSW01000011.1"/>
</dbReference>
<organism evidence="2 3">
    <name type="scientific">Algoriphagus antarcticus</name>
    <dbReference type="NCBI Taxonomy" id="238540"/>
    <lineage>
        <taxon>Bacteria</taxon>
        <taxon>Pseudomonadati</taxon>
        <taxon>Bacteroidota</taxon>
        <taxon>Cytophagia</taxon>
        <taxon>Cytophagales</taxon>
        <taxon>Cyclobacteriaceae</taxon>
        <taxon>Algoriphagus</taxon>
    </lineage>
</organism>
<dbReference type="EMBL" id="QUNF01000001">
    <property type="protein sequence ID" value="REG94431.1"/>
    <property type="molecule type" value="Genomic_DNA"/>
</dbReference>
<gene>
    <name evidence="2" type="ORF">C8N25_101258</name>
</gene>
<comment type="caution">
    <text evidence="2">The sequence shown here is derived from an EMBL/GenBank/DDBJ whole genome shotgun (WGS) entry which is preliminary data.</text>
</comment>
<reference evidence="2 3" key="1">
    <citation type="submission" date="2018-08" db="EMBL/GenBank/DDBJ databases">
        <title>Genomic Encyclopedia of Archaeal and Bacterial Type Strains, Phase II (KMG-II): from individual species to whole genera.</title>
        <authorList>
            <person name="Goeker M."/>
        </authorList>
    </citation>
    <scope>NUCLEOTIDE SEQUENCE [LARGE SCALE GENOMIC DNA]</scope>
    <source>
        <strain evidence="2 3">DSM 15986</strain>
    </source>
</reference>
<evidence type="ECO:0008006" key="4">
    <source>
        <dbReference type="Google" id="ProtNLM"/>
    </source>
</evidence>
<name>A0A3E0E884_9BACT</name>
<dbReference type="Proteomes" id="UP000256405">
    <property type="component" value="Unassembled WGS sequence"/>
</dbReference>
<dbReference type="SUPFAM" id="SSF50939">
    <property type="entry name" value="Sialidases"/>
    <property type="match status" value="1"/>
</dbReference>
<evidence type="ECO:0000313" key="2">
    <source>
        <dbReference type="EMBL" id="REG94431.1"/>
    </source>
</evidence>
<keyword evidence="3" id="KW-1185">Reference proteome</keyword>
<sequence>MRKLLIGFLIIASTISAWTQTKVSTISQGEQPQASLDTKGVIRVVFGQEDKVFCATSKDRGLTFSNTVLVAEVPGMHLGMSRGPQIASSDTHSVITAMDKKGNIHWFELSKESAGWKAQGIVNDQSGSAPEGLMSIAADKKDNFYAVWLDTRIGKRNQIFFSSLSKGGSKWSKNQLAYQSPDEHVCECCKPSIAVNGTEVAIMFRNWLEGSRDLYLTNSSDSGKSFETAQKLGLGTWKLEGCPMDGGGIVIDDAKGIHTTWRREGVVYYSKPGAAEVKIGEGRNSSISGTSDTILITMQNGDVVKSVSLEDKYDNPIGKGSYLKSIILPDKSVLYVWEQDREIKFHKAE</sequence>
<accession>A0A3E0E884</accession>
<evidence type="ECO:0000313" key="3">
    <source>
        <dbReference type="Proteomes" id="UP000256405"/>
    </source>
</evidence>
<protein>
    <recommendedName>
        <fullName evidence="4">BNR repeat protein</fullName>
    </recommendedName>
</protein>